<dbReference type="Gene3D" id="3.40.50.80">
    <property type="entry name" value="Nucleotide-binding domain of ferredoxin-NADP reductase (FNR) module"/>
    <property type="match status" value="1"/>
</dbReference>
<comment type="catalytic activity">
    <reaction evidence="18">
        <text>NADPH + O2 + H(+) = H2O2 + NADP(+)</text>
        <dbReference type="Rhea" id="RHEA:11260"/>
        <dbReference type="ChEBI" id="CHEBI:15378"/>
        <dbReference type="ChEBI" id="CHEBI:15379"/>
        <dbReference type="ChEBI" id="CHEBI:16240"/>
        <dbReference type="ChEBI" id="CHEBI:57783"/>
        <dbReference type="ChEBI" id="CHEBI:58349"/>
        <dbReference type="EC" id="1.6.3.1"/>
    </reaction>
</comment>
<dbReference type="GO" id="GO:0020037">
    <property type="term" value="F:heme binding"/>
    <property type="evidence" value="ECO:0007669"/>
    <property type="project" value="InterPro"/>
</dbReference>
<evidence type="ECO:0000256" key="19">
    <source>
        <dbReference type="PIRSR" id="PIRSR619791-2"/>
    </source>
</evidence>
<sequence>MASEPGCPIEMHRIKISKCDEMFDRDCQGGRTMPFHRASYDPRTGQSPNNPREQINMVTSWIDGSFIYSTSETWLNAMRSFQNGSFKTDETGLFPPRNKDRIPLINSPPAHHLRMAHPERMFVLGDSRTNQNPVILAFGLVWFRWHNLLAQRVQHEHPDWSDEDVFQRTRRLVIASLQNIIMYEYLEVLFDEPMPPYDGYKPDVHPGISHVFQSAAFRFGHTMIPPGLYRRDAECNFLKTSSGHDGIRLCSTWWDAVDVLPNAGLEELLMGLASQIAEREDFVLCSDVRDKLFGPLDFSRRDLAALNIMRGRDNGLADYNTIRRYFNLPPITNWSMINPKMHRKSPHAFEKLAKLYDYNLDNVDVYVGGMVESEVETGRPGPLFRAIIKEQFLRIRNADRFWFENIHNGIFTADEIKEIRKIKFWDIIVNATNVRPNAIQKDLFLFKPNDPCPQPRQMTSKNLENCIILAGWNYFHGSELPYIMVILSLIFIPMVVAASGYGVIKLNNRRRRKMKQQRDVVDKKNYDKLYVREWLHHNHKRYVKIKIGPDQSVSTVNRKGETLRKIEIADTSSLLVEVSQDSSKPMVLIRPPRDHDLVLQFDNNSSRKKFLSKFESFLLNHKKTMEIIHTYKEVMLANAETKEKRQKRLEHFFREAYALTFGLKPGEKRKFEDVSNDVIMVMRTSLSKKEFAEALGMKPDSLFVKQMFNCVDKDHDGRISFQEFLDTVVLFSRGKTDSKLRIIFDMCDHDGNGVIDKIELTKMLRSLVDIAKTDSMTEQEVMQLIEGMFASTGLEDKEELTYDDFKLMMNEYRGDLIAIGLDCKGAKQNFLDTSTNIARMTSFQINPYPDPKPMYLLHKWNHFITYLEENRQPIVYLMIFFVTTVVLFFERFITYSHLSEHTDLRHVMGYGIAITRGSAASLSFCYSLLLLTMCRNLITKIRELPIHQYIPLDSHVQFHKIIALTGLFFTVVHTIGHCINFYHVSTQPVEHLRCLTKELQFESDSKPTFSFWIFGTVTGLTGILLVLIPPRFWLFFIGPAIVFILDKIVSLQTKYMELDILETELLPSDVTRVKFIRPPNIKYLSGQWVRLCCTAFRSSEYHSLTLTSAPHENYLSVHVKAQGPWTWKLRNYFDPNNLNQLMPDAPAPKIRLEGPFGGGNQDWYKYEIAVMVGGGIGVTPYASILNDLVFGTSTNRYSGVACKKVYFLWICPSHRHFEWFIDVLRDVERKDVTQVLEVHIFITQFFHKFDLRTTMLYICENHFQRISNRSMFTGLKAINHFGRPDMIAFLKFVQNQHSYVSKVGVFSCGPSAMTKSISKACETVNNRRKLPYFIHQFENFG</sequence>
<proteinExistence type="inferred from homology"/>
<dbReference type="PRINTS" id="PR00457">
    <property type="entry name" value="ANPEROXIDASE"/>
</dbReference>
<keyword evidence="19" id="KW-0349">Heme</keyword>
<feature type="binding site" description="axial binding residue" evidence="19">
    <location>
        <position position="221"/>
    </location>
    <ligand>
        <name>heme b</name>
        <dbReference type="ChEBI" id="CHEBI:60344"/>
    </ligand>
    <ligandPart>
        <name>Fe</name>
        <dbReference type="ChEBI" id="CHEBI:18248"/>
    </ligandPart>
</feature>
<evidence type="ECO:0000256" key="11">
    <source>
        <dbReference type="ARBA" id="ARBA00022857"/>
    </source>
</evidence>
<comment type="subcellular location">
    <subcellularLocation>
        <location evidence="1">Membrane</location>
        <topology evidence="1">Multi-pass membrane protein</topology>
    </subcellularLocation>
</comment>
<dbReference type="EMBL" id="JXLN01015989">
    <property type="protein sequence ID" value="KPM10893.1"/>
    <property type="molecule type" value="Genomic_DNA"/>
</dbReference>
<evidence type="ECO:0000256" key="5">
    <source>
        <dbReference type="ARBA" id="ARBA00022630"/>
    </source>
</evidence>
<evidence type="ECO:0000313" key="21">
    <source>
        <dbReference type="Proteomes" id="UP000616769"/>
    </source>
</evidence>
<dbReference type="InterPro" id="IPR037120">
    <property type="entry name" value="Haem_peroxidase_sf_animal"/>
</dbReference>
<comment type="similarity">
    <text evidence="2">In the N-terminal section; belongs to the peroxidase family.</text>
</comment>
<dbReference type="InterPro" id="IPR019791">
    <property type="entry name" value="Haem_peroxidase_animal"/>
</dbReference>
<dbReference type="GO" id="GO:0016020">
    <property type="term" value="C:membrane"/>
    <property type="evidence" value="ECO:0007669"/>
    <property type="project" value="UniProtKB-SubCell"/>
</dbReference>
<dbReference type="SUPFAM" id="SSF52343">
    <property type="entry name" value="Ferredoxin reductase-like, C-terminal NADP-linked domain"/>
    <property type="match status" value="1"/>
</dbReference>
<evidence type="ECO:0000256" key="18">
    <source>
        <dbReference type="ARBA" id="ARBA00048762"/>
    </source>
</evidence>
<dbReference type="InterPro" id="IPR017927">
    <property type="entry name" value="FAD-bd_FR_type"/>
</dbReference>
<keyword evidence="8" id="KW-0677">Repeat</keyword>
<dbReference type="PROSITE" id="PS00018">
    <property type="entry name" value="EF_HAND_1"/>
    <property type="match status" value="2"/>
</dbReference>
<dbReference type="InterPro" id="IPR017938">
    <property type="entry name" value="Riboflavin_synthase-like_b-brl"/>
</dbReference>
<keyword evidence="7 19" id="KW-0479">Metal-binding</keyword>
<dbReference type="SUPFAM" id="SSF47473">
    <property type="entry name" value="EF-hand"/>
    <property type="match status" value="1"/>
</dbReference>
<dbReference type="InterPro" id="IPR002048">
    <property type="entry name" value="EF_hand_dom"/>
</dbReference>
<dbReference type="GO" id="GO:0042742">
    <property type="term" value="P:defense response to bacterium"/>
    <property type="evidence" value="ECO:0007669"/>
    <property type="project" value="UniProtKB-ARBA"/>
</dbReference>
<dbReference type="Pfam" id="PF00036">
    <property type="entry name" value="EF-hand_1"/>
    <property type="match status" value="1"/>
</dbReference>
<dbReference type="InterPro" id="IPR011992">
    <property type="entry name" value="EF-hand-dom_pair"/>
</dbReference>
<protein>
    <recommendedName>
        <fullName evidence="3">NAD(P)H oxidase (H2O2-forming)</fullName>
        <ecNumber evidence="3">1.6.3.1</ecNumber>
    </recommendedName>
</protein>
<comment type="caution">
    <text evidence="20">The sequence shown here is derived from an EMBL/GenBank/DDBJ whole genome shotgun (WGS) entry which is preliminary data.</text>
</comment>
<evidence type="ECO:0000256" key="4">
    <source>
        <dbReference type="ARBA" id="ARBA00022559"/>
    </source>
</evidence>
<evidence type="ECO:0000256" key="1">
    <source>
        <dbReference type="ARBA" id="ARBA00004141"/>
    </source>
</evidence>
<dbReference type="Proteomes" id="UP000616769">
    <property type="component" value="Unassembled WGS sequence"/>
</dbReference>
<dbReference type="InterPro" id="IPR018247">
    <property type="entry name" value="EF_Hand_1_Ca_BS"/>
</dbReference>
<dbReference type="InterPro" id="IPR010255">
    <property type="entry name" value="Haem_peroxidase_sf"/>
</dbReference>
<keyword evidence="10" id="KW-0106">Calcium</keyword>
<name>A0A132AIZ5_SARSC</name>
<dbReference type="GO" id="GO:0004601">
    <property type="term" value="F:peroxidase activity"/>
    <property type="evidence" value="ECO:0007669"/>
    <property type="project" value="UniProtKB-KW"/>
</dbReference>
<keyword evidence="12" id="KW-1133">Transmembrane helix</keyword>
<dbReference type="GO" id="GO:0042335">
    <property type="term" value="P:cuticle development"/>
    <property type="evidence" value="ECO:0007669"/>
    <property type="project" value="UniProtKB-ARBA"/>
</dbReference>
<dbReference type="PROSITE" id="PS51384">
    <property type="entry name" value="FAD_FR"/>
    <property type="match status" value="1"/>
</dbReference>
<dbReference type="Pfam" id="PF13202">
    <property type="entry name" value="EF-hand_5"/>
    <property type="match status" value="1"/>
</dbReference>
<keyword evidence="19" id="KW-0408">Iron</keyword>
<dbReference type="FunFam" id="2.40.30.10:FF:000059">
    <property type="entry name" value="dual oxidase isoform X1"/>
    <property type="match status" value="1"/>
</dbReference>
<evidence type="ECO:0000256" key="3">
    <source>
        <dbReference type="ARBA" id="ARBA00012698"/>
    </source>
</evidence>
<evidence type="ECO:0000256" key="16">
    <source>
        <dbReference type="ARBA" id="ARBA00023324"/>
    </source>
</evidence>
<keyword evidence="5" id="KW-0285">Flavoprotein</keyword>
<evidence type="ECO:0000256" key="8">
    <source>
        <dbReference type="ARBA" id="ARBA00022737"/>
    </source>
</evidence>
<dbReference type="OrthoDB" id="6019201at2759"/>
<evidence type="ECO:0000256" key="10">
    <source>
        <dbReference type="ARBA" id="ARBA00022837"/>
    </source>
</evidence>
<keyword evidence="4" id="KW-0575">Peroxidase</keyword>
<evidence type="ECO:0000256" key="15">
    <source>
        <dbReference type="ARBA" id="ARBA00023180"/>
    </source>
</evidence>
<dbReference type="GO" id="GO:0005509">
    <property type="term" value="F:calcium ion binding"/>
    <property type="evidence" value="ECO:0007669"/>
    <property type="project" value="InterPro"/>
</dbReference>
<dbReference type="Pfam" id="PF08030">
    <property type="entry name" value="NAD_binding_6"/>
    <property type="match status" value="1"/>
</dbReference>
<evidence type="ECO:0000256" key="9">
    <source>
        <dbReference type="ARBA" id="ARBA00022827"/>
    </source>
</evidence>
<keyword evidence="6" id="KW-0812">Transmembrane</keyword>
<dbReference type="SUPFAM" id="SSF63380">
    <property type="entry name" value="Riboflavin synthase domain-like"/>
    <property type="match status" value="1"/>
</dbReference>
<dbReference type="Gene3D" id="2.40.30.10">
    <property type="entry name" value="Translation factors"/>
    <property type="match status" value="1"/>
</dbReference>
<keyword evidence="9" id="KW-0274">FAD</keyword>
<accession>A0A132AIZ5</accession>
<dbReference type="PANTHER" id="PTHR11475:SF144">
    <property type="entry name" value="NAD(P)H OXIDASE (H2O2-FORMING)"/>
    <property type="match status" value="1"/>
</dbReference>
<keyword evidence="16" id="KW-0376">Hydrogen peroxide</keyword>
<dbReference type="GO" id="GO:0042303">
    <property type="term" value="P:molting cycle"/>
    <property type="evidence" value="ECO:0007669"/>
    <property type="project" value="UniProtKB-ARBA"/>
</dbReference>
<dbReference type="Pfam" id="PF08022">
    <property type="entry name" value="FAD_binding_8"/>
    <property type="match status" value="1"/>
</dbReference>
<evidence type="ECO:0000256" key="12">
    <source>
        <dbReference type="ARBA" id="ARBA00022989"/>
    </source>
</evidence>
<dbReference type="Gene3D" id="1.10.640.10">
    <property type="entry name" value="Haem peroxidase domain superfamily, animal type"/>
    <property type="match status" value="1"/>
</dbReference>
<keyword evidence="14" id="KW-0472">Membrane</keyword>
<dbReference type="PANTHER" id="PTHR11475">
    <property type="entry name" value="OXIDASE/PEROXIDASE"/>
    <property type="match status" value="1"/>
</dbReference>
<dbReference type="InterPro" id="IPR039261">
    <property type="entry name" value="FNR_nucleotide-bd"/>
</dbReference>
<dbReference type="PROSITE" id="PS50222">
    <property type="entry name" value="EF_HAND_2"/>
    <property type="match status" value="2"/>
</dbReference>
<dbReference type="PROSITE" id="PS50292">
    <property type="entry name" value="PEROXIDASE_3"/>
    <property type="match status" value="1"/>
</dbReference>
<evidence type="ECO:0000313" key="20">
    <source>
        <dbReference type="EMBL" id="KPM10893.1"/>
    </source>
</evidence>
<dbReference type="InterPro" id="IPR013112">
    <property type="entry name" value="FAD-bd_8"/>
</dbReference>
<dbReference type="CDD" id="cd00051">
    <property type="entry name" value="EFh"/>
    <property type="match status" value="1"/>
</dbReference>
<evidence type="ECO:0000256" key="7">
    <source>
        <dbReference type="ARBA" id="ARBA00022723"/>
    </source>
</evidence>
<dbReference type="VEuPathDB" id="VectorBase:SSCA006225"/>
<evidence type="ECO:0000256" key="6">
    <source>
        <dbReference type="ARBA" id="ARBA00022692"/>
    </source>
</evidence>
<dbReference type="Gene3D" id="1.10.238.10">
    <property type="entry name" value="EF-hand"/>
    <property type="match status" value="1"/>
</dbReference>
<dbReference type="GO" id="GO:0042744">
    <property type="term" value="P:hydrogen peroxide catabolic process"/>
    <property type="evidence" value="ECO:0007669"/>
    <property type="project" value="UniProtKB-KW"/>
</dbReference>
<keyword evidence="11" id="KW-0521">NADP</keyword>
<evidence type="ECO:0000256" key="14">
    <source>
        <dbReference type="ARBA" id="ARBA00023136"/>
    </source>
</evidence>
<dbReference type="GO" id="GO:0016174">
    <property type="term" value="F:NAD(P)H oxidase H2O2-forming activity"/>
    <property type="evidence" value="ECO:0007669"/>
    <property type="project" value="UniProtKB-EC"/>
</dbReference>
<dbReference type="FunFam" id="3.40.50.80:FF:000020">
    <property type="entry name" value="Dual oxidase 1"/>
    <property type="match status" value="1"/>
</dbReference>
<dbReference type="InterPro" id="IPR013121">
    <property type="entry name" value="Fe_red_NAD-bd_6"/>
</dbReference>
<keyword evidence="15" id="KW-0325">Glycoprotein</keyword>
<gene>
    <name evidence="20" type="ORF">QR98_0094580</name>
</gene>
<dbReference type="GO" id="GO:0009886">
    <property type="term" value="P:post-embryonic animal morphogenesis"/>
    <property type="evidence" value="ECO:0007669"/>
    <property type="project" value="UniProtKB-ARBA"/>
</dbReference>
<comment type="catalytic activity">
    <reaction evidence="17">
        <text>NADH + O2 + H(+) = H2O2 + NAD(+)</text>
        <dbReference type="Rhea" id="RHEA:11264"/>
        <dbReference type="ChEBI" id="CHEBI:15378"/>
        <dbReference type="ChEBI" id="CHEBI:15379"/>
        <dbReference type="ChEBI" id="CHEBI:16240"/>
        <dbReference type="ChEBI" id="CHEBI:57540"/>
        <dbReference type="ChEBI" id="CHEBI:57945"/>
        <dbReference type="EC" id="1.6.3.1"/>
    </reaction>
</comment>
<dbReference type="SMART" id="SM00054">
    <property type="entry name" value="EFh"/>
    <property type="match status" value="2"/>
</dbReference>
<dbReference type="EC" id="1.6.3.1" evidence="3"/>
<reference evidence="20 21" key="1">
    <citation type="journal article" date="2015" name="Parasit. Vectors">
        <title>Draft genome of the scabies mite.</title>
        <authorList>
            <person name="Rider S.D.Jr."/>
            <person name="Morgan M.S."/>
            <person name="Arlian L.G."/>
        </authorList>
    </citation>
    <scope>NUCLEOTIDE SEQUENCE [LARGE SCALE GENOMIC DNA]</scope>
    <source>
        <strain evidence="20">Arlian Lab</strain>
    </source>
</reference>
<evidence type="ECO:0000256" key="13">
    <source>
        <dbReference type="ARBA" id="ARBA00023002"/>
    </source>
</evidence>
<organism evidence="20 21">
    <name type="scientific">Sarcoptes scabiei</name>
    <name type="common">Itch mite</name>
    <name type="synonym">Acarus scabiei</name>
    <dbReference type="NCBI Taxonomy" id="52283"/>
    <lineage>
        <taxon>Eukaryota</taxon>
        <taxon>Metazoa</taxon>
        <taxon>Ecdysozoa</taxon>
        <taxon>Arthropoda</taxon>
        <taxon>Chelicerata</taxon>
        <taxon>Arachnida</taxon>
        <taxon>Acari</taxon>
        <taxon>Acariformes</taxon>
        <taxon>Sarcoptiformes</taxon>
        <taxon>Astigmata</taxon>
        <taxon>Psoroptidia</taxon>
        <taxon>Sarcoptoidea</taxon>
        <taxon>Sarcoptidae</taxon>
        <taxon>Sarcoptinae</taxon>
        <taxon>Sarcoptes</taxon>
    </lineage>
</organism>
<keyword evidence="13" id="KW-0560">Oxidoreductase</keyword>
<dbReference type="Pfam" id="PF03098">
    <property type="entry name" value="An_peroxidase"/>
    <property type="match status" value="1"/>
</dbReference>
<dbReference type="SUPFAM" id="SSF48113">
    <property type="entry name" value="Heme-dependent peroxidases"/>
    <property type="match status" value="1"/>
</dbReference>
<evidence type="ECO:0000256" key="2">
    <source>
        <dbReference type="ARBA" id="ARBA00005644"/>
    </source>
</evidence>
<dbReference type="GO" id="GO:0016175">
    <property type="term" value="F:superoxide-generating NAD(P)H oxidase activity"/>
    <property type="evidence" value="ECO:0007669"/>
    <property type="project" value="UniProtKB-ARBA"/>
</dbReference>
<dbReference type="SFLD" id="SFLDG01169">
    <property type="entry name" value="NADPH_oxidase_subgroup_(NOX)"/>
    <property type="match status" value="2"/>
</dbReference>
<dbReference type="CDD" id="cd06186">
    <property type="entry name" value="NOX_Duox_like_FAD_NADP"/>
    <property type="match status" value="1"/>
</dbReference>
<dbReference type="GO" id="GO:0006979">
    <property type="term" value="P:response to oxidative stress"/>
    <property type="evidence" value="ECO:0007669"/>
    <property type="project" value="InterPro"/>
</dbReference>
<evidence type="ECO:0000256" key="17">
    <source>
        <dbReference type="ARBA" id="ARBA00047455"/>
    </source>
</evidence>